<organism evidence="2">
    <name type="scientific">marine sediment metagenome</name>
    <dbReference type="NCBI Taxonomy" id="412755"/>
    <lineage>
        <taxon>unclassified sequences</taxon>
        <taxon>metagenomes</taxon>
        <taxon>ecological metagenomes</taxon>
    </lineage>
</organism>
<comment type="caution">
    <text evidence="2">The sequence shown here is derived from an EMBL/GenBank/DDBJ whole genome shotgun (WGS) entry which is preliminary data.</text>
</comment>
<gene>
    <name evidence="2" type="ORF">S06H3_66550</name>
</gene>
<accession>X1QKF7</accession>
<sequence>WFYLGGGKELLEALWGSSTGTHPLASCQNTSEVWMYSNTPINTIDDLKGVKMRAA</sequence>
<dbReference type="EMBL" id="BARV01045424">
    <property type="protein sequence ID" value="GAI68738.1"/>
    <property type="molecule type" value="Genomic_DNA"/>
</dbReference>
<evidence type="ECO:0000256" key="1">
    <source>
        <dbReference type="ARBA" id="ARBA00022729"/>
    </source>
</evidence>
<dbReference type="Gene3D" id="3.40.190.170">
    <property type="entry name" value="Bacterial extracellular solute-binding protein, family 7"/>
    <property type="match status" value="1"/>
</dbReference>
<proteinExistence type="predicted"/>
<dbReference type="InterPro" id="IPR038404">
    <property type="entry name" value="TRAP_DctP_sf"/>
</dbReference>
<protein>
    <submittedName>
        <fullName evidence="2">Uncharacterized protein</fullName>
    </submittedName>
</protein>
<feature type="non-terminal residue" evidence="2">
    <location>
        <position position="55"/>
    </location>
</feature>
<dbReference type="InterPro" id="IPR018389">
    <property type="entry name" value="DctP_fam"/>
</dbReference>
<reference evidence="2" key="1">
    <citation type="journal article" date="2014" name="Front. Microbiol.">
        <title>High frequency of phylogenetically diverse reductive dehalogenase-homologous genes in deep subseafloor sedimentary metagenomes.</title>
        <authorList>
            <person name="Kawai M."/>
            <person name="Futagami T."/>
            <person name="Toyoda A."/>
            <person name="Takaki Y."/>
            <person name="Nishi S."/>
            <person name="Hori S."/>
            <person name="Arai W."/>
            <person name="Tsubouchi T."/>
            <person name="Morono Y."/>
            <person name="Uchiyama I."/>
            <person name="Ito T."/>
            <person name="Fujiyama A."/>
            <person name="Inagaki F."/>
            <person name="Takami H."/>
        </authorList>
    </citation>
    <scope>NUCLEOTIDE SEQUENCE</scope>
    <source>
        <strain evidence="2">Expedition CK06-06</strain>
    </source>
</reference>
<dbReference type="GO" id="GO:0055085">
    <property type="term" value="P:transmembrane transport"/>
    <property type="evidence" value="ECO:0007669"/>
    <property type="project" value="InterPro"/>
</dbReference>
<name>X1QKF7_9ZZZZ</name>
<keyword evidence="1" id="KW-0732">Signal</keyword>
<feature type="non-terminal residue" evidence="2">
    <location>
        <position position="1"/>
    </location>
</feature>
<dbReference type="AlphaFoldDB" id="X1QKF7"/>
<evidence type="ECO:0000313" key="2">
    <source>
        <dbReference type="EMBL" id="GAI68738.1"/>
    </source>
</evidence>
<dbReference type="Pfam" id="PF03480">
    <property type="entry name" value="DctP"/>
    <property type="match status" value="1"/>
</dbReference>